<evidence type="ECO:0000313" key="1">
    <source>
        <dbReference type="EMBL" id="KAI6652144.1"/>
    </source>
</evidence>
<dbReference type="Gene3D" id="2.120.10.30">
    <property type="entry name" value="TolB, C-terminal domain"/>
    <property type="match status" value="2"/>
</dbReference>
<dbReference type="GO" id="GO:0043161">
    <property type="term" value="P:proteasome-mediated ubiquitin-dependent protein catabolic process"/>
    <property type="evidence" value="ECO:0007669"/>
    <property type="project" value="TreeGrafter"/>
</dbReference>
<dbReference type="AlphaFoldDB" id="A0AAV7JUA1"/>
<dbReference type="Proteomes" id="UP001165289">
    <property type="component" value="Unassembled WGS sequence"/>
</dbReference>
<keyword evidence="2" id="KW-1185">Reference proteome</keyword>
<dbReference type="SUPFAM" id="SSF101898">
    <property type="entry name" value="NHL repeat"/>
    <property type="match status" value="1"/>
</dbReference>
<sequence>MATNQSYSSVSETEFLFVQIRRKIEETFDSLIHLINQRRNGLLTELDSIQREYEDNSHQIQSSLKKLAKDHEDMKRLSISLEADIAKEGMKKTIEGINYKIEEEENKLYSPDISFNCETNDLEWRITHLGNLARVSVQKSLVRRYTEIKKPLKKFGRRAREDGQKTGNSPRGVCIDYVNERIVISEISNSEIEIWSYEGELIQSFGKEELESPWELCLIDNSLFVTDIHLGAILKFNIIKCSFEGRTKVKYGRYGSEPGELASPAGIDSEEDELFVMECENKRISVFDLNLKFKRVIGCGMIDKGHALRVKQSTIFLLEDSGIFKLFSVLTGDLVKITKKNNLFSNYVYHFCFDLNGNFLLSDRDKNSLFILSAEGNLLHSINTAEWECESPFGIAVLKDGRIVMSFLNSDFSIVII</sequence>
<evidence type="ECO:0000313" key="2">
    <source>
        <dbReference type="Proteomes" id="UP001165289"/>
    </source>
</evidence>
<dbReference type="EMBL" id="JAKMXF010000300">
    <property type="protein sequence ID" value="KAI6652144.1"/>
    <property type="molecule type" value="Genomic_DNA"/>
</dbReference>
<accession>A0AAV7JUA1</accession>
<organism evidence="1 2">
    <name type="scientific">Oopsacas minuta</name>
    <dbReference type="NCBI Taxonomy" id="111878"/>
    <lineage>
        <taxon>Eukaryota</taxon>
        <taxon>Metazoa</taxon>
        <taxon>Porifera</taxon>
        <taxon>Hexactinellida</taxon>
        <taxon>Hexasterophora</taxon>
        <taxon>Lyssacinosida</taxon>
        <taxon>Leucopsacidae</taxon>
        <taxon>Oopsacas</taxon>
    </lineage>
</organism>
<name>A0AAV7JUA1_9METZ</name>
<gene>
    <name evidence="1" type="ORF">LOD99_4689</name>
</gene>
<reference evidence="1 2" key="1">
    <citation type="journal article" date="2023" name="BMC Biol.">
        <title>The compact genome of the sponge Oopsacas minuta (Hexactinellida) is lacking key metazoan core genes.</title>
        <authorList>
            <person name="Santini S."/>
            <person name="Schenkelaars Q."/>
            <person name="Jourda C."/>
            <person name="Duchesne M."/>
            <person name="Belahbib H."/>
            <person name="Rocher C."/>
            <person name="Selva M."/>
            <person name="Riesgo A."/>
            <person name="Vervoort M."/>
            <person name="Leys S.P."/>
            <person name="Kodjabachian L."/>
            <person name="Le Bivic A."/>
            <person name="Borchiellini C."/>
            <person name="Claverie J.M."/>
            <person name="Renard E."/>
        </authorList>
    </citation>
    <scope>NUCLEOTIDE SEQUENCE [LARGE SCALE GENOMIC DNA]</scope>
    <source>
        <strain evidence="1">SPO-2</strain>
    </source>
</reference>
<dbReference type="GO" id="GO:0000209">
    <property type="term" value="P:protein polyubiquitination"/>
    <property type="evidence" value="ECO:0007669"/>
    <property type="project" value="TreeGrafter"/>
</dbReference>
<dbReference type="PANTHER" id="PTHR24104">
    <property type="entry name" value="E3 UBIQUITIN-PROTEIN LIGASE NHLRC1-RELATED"/>
    <property type="match status" value="1"/>
</dbReference>
<dbReference type="GO" id="GO:0061630">
    <property type="term" value="F:ubiquitin protein ligase activity"/>
    <property type="evidence" value="ECO:0007669"/>
    <property type="project" value="TreeGrafter"/>
</dbReference>
<protein>
    <submittedName>
        <fullName evidence="1">E3 ubiquitin-protein ligase TRIM71</fullName>
    </submittedName>
</protein>
<dbReference type="PANTHER" id="PTHR24104:SF25">
    <property type="entry name" value="PROTEIN LIN-41"/>
    <property type="match status" value="1"/>
</dbReference>
<comment type="caution">
    <text evidence="1">The sequence shown here is derived from an EMBL/GenBank/DDBJ whole genome shotgun (WGS) entry which is preliminary data.</text>
</comment>
<dbReference type="GO" id="GO:0008270">
    <property type="term" value="F:zinc ion binding"/>
    <property type="evidence" value="ECO:0007669"/>
    <property type="project" value="UniProtKB-KW"/>
</dbReference>
<dbReference type="InterPro" id="IPR011042">
    <property type="entry name" value="6-blade_b-propeller_TolB-like"/>
</dbReference>
<proteinExistence type="predicted"/>
<dbReference type="InterPro" id="IPR050952">
    <property type="entry name" value="TRIM-NHL_E3_ligases"/>
</dbReference>